<evidence type="ECO:0000313" key="2">
    <source>
        <dbReference type="Proteomes" id="UP001558613"/>
    </source>
</evidence>
<sequence length="69" mass="7472">MSQIKTKDRRGEAKCSEKSTTFCIAGSEPTWFSKGGYGGNADGRSRHFNGVMLWDGETRADGKPSSGKL</sequence>
<comment type="caution">
    <text evidence="1">The sequence shown here is derived from an EMBL/GenBank/DDBJ whole genome shotgun (WGS) entry which is preliminary data.</text>
</comment>
<dbReference type="EMBL" id="JAYMGO010000010">
    <property type="protein sequence ID" value="KAL1266782.1"/>
    <property type="molecule type" value="Genomic_DNA"/>
</dbReference>
<organism evidence="1 2">
    <name type="scientific">Cirrhinus molitorella</name>
    <name type="common">mud carp</name>
    <dbReference type="NCBI Taxonomy" id="172907"/>
    <lineage>
        <taxon>Eukaryota</taxon>
        <taxon>Metazoa</taxon>
        <taxon>Chordata</taxon>
        <taxon>Craniata</taxon>
        <taxon>Vertebrata</taxon>
        <taxon>Euteleostomi</taxon>
        <taxon>Actinopterygii</taxon>
        <taxon>Neopterygii</taxon>
        <taxon>Teleostei</taxon>
        <taxon>Ostariophysi</taxon>
        <taxon>Cypriniformes</taxon>
        <taxon>Cyprinidae</taxon>
        <taxon>Labeoninae</taxon>
        <taxon>Labeonini</taxon>
        <taxon>Cirrhinus</taxon>
    </lineage>
</organism>
<protein>
    <submittedName>
        <fullName evidence="1">Uncharacterized protein</fullName>
    </submittedName>
</protein>
<keyword evidence="2" id="KW-1185">Reference proteome</keyword>
<name>A0ABR3MQ90_9TELE</name>
<dbReference type="Proteomes" id="UP001558613">
    <property type="component" value="Unassembled WGS sequence"/>
</dbReference>
<accession>A0ABR3MQ90</accession>
<gene>
    <name evidence="1" type="ORF">QQF64_002457</name>
</gene>
<proteinExistence type="predicted"/>
<reference evidence="1 2" key="1">
    <citation type="submission" date="2023-09" db="EMBL/GenBank/DDBJ databases">
        <authorList>
            <person name="Wang M."/>
        </authorList>
    </citation>
    <scope>NUCLEOTIDE SEQUENCE [LARGE SCALE GENOMIC DNA]</scope>
    <source>
        <strain evidence="1">GT-2023</strain>
        <tissue evidence="1">Liver</tissue>
    </source>
</reference>
<evidence type="ECO:0000313" key="1">
    <source>
        <dbReference type="EMBL" id="KAL1266782.1"/>
    </source>
</evidence>